<feature type="non-terminal residue" evidence="2">
    <location>
        <position position="102"/>
    </location>
</feature>
<evidence type="ECO:0000313" key="3">
    <source>
        <dbReference type="Proteomes" id="UP000265520"/>
    </source>
</evidence>
<name>A0A392RR98_9FABA</name>
<organism evidence="2 3">
    <name type="scientific">Trifolium medium</name>
    <dbReference type="NCBI Taxonomy" id="97028"/>
    <lineage>
        <taxon>Eukaryota</taxon>
        <taxon>Viridiplantae</taxon>
        <taxon>Streptophyta</taxon>
        <taxon>Embryophyta</taxon>
        <taxon>Tracheophyta</taxon>
        <taxon>Spermatophyta</taxon>
        <taxon>Magnoliopsida</taxon>
        <taxon>eudicotyledons</taxon>
        <taxon>Gunneridae</taxon>
        <taxon>Pentapetalae</taxon>
        <taxon>rosids</taxon>
        <taxon>fabids</taxon>
        <taxon>Fabales</taxon>
        <taxon>Fabaceae</taxon>
        <taxon>Papilionoideae</taxon>
        <taxon>50 kb inversion clade</taxon>
        <taxon>NPAAA clade</taxon>
        <taxon>Hologalegina</taxon>
        <taxon>IRL clade</taxon>
        <taxon>Trifolieae</taxon>
        <taxon>Trifolium</taxon>
    </lineage>
</organism>
<feature type="compositionally biased region" description="Basic and acidic residues" evidence="1">
    <location>
        <begin position="74"/>
        <end position="89"/>
    </location>
</feature>
<reference evidence="2 3" key="1">
    <citation type="journal article" date="2018" name="Front. Plant Sci.">
        <title>Red Clover (Trifolium pratense) and Zigzag Clover (T. medium) - A Picture of Genomic Similarities and Differences.</title>
        <authorList>
            <person name="Dluhosova J."/>
            <person name="Istvanek J."/>
            <person name="Nedelnik J."/>
            <person name="Repkova J."/>
        </authorList>
    </citation>
    <scope>NUCLEOTIDE SEQUENCE [LARGE SCALE GENOMIC DNA]</scope>
    <source>
        <strain evidence="3">cv. 10/8</strain>
        <tissue evidence="2">Leaf</tissue>
    </source>
</reference>
<comment type="caution">
    <text evidence="2">The sequence shown here is derived from an EMBL/GenBank/DDBJ whole genome shotgun (WGS) entry which is preliminary data.</text>
</comment>
<accession>A0A392RR98</accession>
<proteinExistence type="predicted"/>
<protein>
    <submittedName>
        <fullName evidence="2">Uncharacterized protein</fullName>
    </submittedName>
</protein>
<feature type="region of interest" description="Disordered" evidence="1">
    <location>
        <begin position="60"/>
        <end position="89"/>
    </location>
</feature>
<dbReference type="AlphaFoldDB" id="A0A392RR98"/>
<dbReference type="EMBL" id="LXQA010260677">
    <property type="protein sequence ID" value="MCI38849.1"/>
    <property type="molecule type" value="Genomic_DNA"/>
</dbReference>
<sequence>MPPKKVTLPAFKQMEAKVEALESEITVVRATLSDVQKTVRENHTTLLALLERCLGKSVMEEEGASVRGSPEVKGTPEKTGSKCEGSCRHEGDQVSEFRHAVR</sequence>
<keyword evidence="3" id="KW-1185">Reference proteome</keyword>
<dbReference type="Proteomes" id="UP000265520">
    <property type="component" value="Unassembled WGS sequence"/>
</dbReference>
<evidence type="ECO:0000256" key="1">
    <source>
        <dbReference type="SAM" id="MobiDB-lite"/>
    </source>
</evidence>
<evidence type="ECO:0000313" key="2">
    <source>
        <dbReference type="EMBL" id="MCI38849.1"/>
    </source>
</evidence>